<accession>A0AAJ2V933</accession>
<evidence type="ECO:0000256" key="5">
    <source>
        <dbReference type="ARBA" id="ARBA00022801"/>
    </source>
</evidence>
<dbReference type="EMBL" id="JAWWMZ010000011">
    <property type="protein sequence ID" value="MDX4956504.1"/>
    <property type="molecule type" value="Genomic_DNA"/>
</dbReference>
<dbReference type="SUPFAM" id="SSF64438">
    <property type="entry name" value="CNF1/YfiH-like putative cysteine hydrolases"/>
    <property type="match status" value="1"/>
</dbReference>
<evidence type="ECO:0000256" key="6">
    <source>
        <dbReference type="ARBA" id="ARBA00022833"/>
    </source>
</evidence>
<dbReference type="InterPro" id="IPR011324">
    <property type="entry name" value="Cytotoxic_necrot_fac-like_cat"/>
</dbReference>
<keyword evidence="6" id="KW-0862">Zinc</keyword>
<comment type="catalytic activity">
    <reaction evidence="8">
        <text>adenosine + phosphate = alpha-D-ribose 1-phosphate + adenine</text>
        <dbReference type="Rhea" id="RHEA:27642"/>
        <dbReference type="ChEBI" id="CHEBI:16335"/>
        <dbReference type="ChEBI" id="CHEBI:16708"/>
        <dbReference type="ChEBI" id="CHEBI:43474"/>
        <dbReference type="ChEBI" id="CHEBI:57720"/>
        <dbReference type="EC" id="2.4.2.1"/>
    </reaction>
    <physiologicalReaction direction="left-to-right" evidence="8">
        <dbReference type="Rhea" id="RHEA:27643"/>
    </physiologicalReaction>
</comment>
<comment type="catalytic activity">
    <reaction evidence="7">
        <text>adenosine + H2O + H(+) = inosine + NH4(+)</text>
        <dbReference type="Rhea" id="RHEA:24408"/>
        <dbReference type="ChEBI" id="CHEBI:15377"/>
        <dbReference type="ChEBI" id="CHEBI:15378"/>
        <dbReference type="ChEBI" id="CHEBI:16335"/>
        <dbReference type="ChEBI" id="CHEBI:17596"/>
        <dbReference type="ChEBI" id="CHEBI:28938"/>
        <dbReference type="EC" id="3.5.4.4"/>
    </reaction>
    <physiologicalReaction direction="left-to-right" evidence="7">
        <dbReference type="Rhea" id="RHEA:24409"/>
    </physiologicalReaction>
</comment>
<gene>
    <name evidence="11" type="primary">pgeF</name>
    <name evidence="11" type="ORF">SGN30_24080</name>
</gene>
<evidence type="ECO:0000256" key="7">
    <source>
        <dbReference type="ARBA" id="ARBA00047989"/>
    </source>
</evidence>
<evidence type="ECO:0000256" key="9">
    <source>
        <dbReference type="ARBA" id="ARBA00049893"/>
    </source>
</evidence>
<dbReference type="AlphaFoldDB" id="A0AAJ2V933"/>
<evidence type="ECO:0000313" key="12">
    <source>
        <dbReference type="Proteomes" id="UP001287445"/>
    </source>
</evidence>
<keyword evidence="4" id="KW-0479">Metal-binding</keyword>
<reference evidence="11" key="1">
    <citation type="submission" date="2023-11" db="EMBL/GenBank/DDBJ databases">
        <title>Identification and selenium tolerance of Delftia acidovorans R3-25.</title>
        <authorList>
            <person name="Zhang S."/>
            <person name="Liu Y."/>
            <person name="Guo Y."/>
        </authorList>
    </citation>
    <scope>NUCLEOTIDE SEQUENCE</scope>
    <source>
        <strain evidence="11">R3-25</strain>
    </source>
</reference>
<dbReference type="RefSeq" id="WP_319075972.1">
    <property type="nucleotide sequence ID" value="NZ_JAWWMZ010000011.1"/>
</dbReference>
<evidence type="ECO:0000256" key="1">
    <source>
        <dbReference type="ARBA" id="ARBA00000553"/>
    </source>
</evidence>
<name>A0AAJ2V933_DELAC</name>
<dbReference type="Pfam" id="PF02578">
    <property type="entry name" value="Cu-oxidase_4"/>
    <property type="match status" value="1"/>
</dbReference>
<evidence type="ECO:0000256" key="8">
    <source>
        <dbReference type="ARBA" id="ARBA00048968"/>
    </source>
</evidence>
<evidence type="ECO:0000256" key="10">
    <source>
        <dbReference type="RuleBase" id="RU361274"/>
    </source>
</evidence>
<proteinExistence type="inferred from homology"/>
<keyword evidence="5" id="KW-0378">Hydrolase</keyword>
<dbReference type="GO" id="GO:0017061">
    <property type="term" value="F:S-methyl-5-thioadenosine phosphorylase activity"/>
    <property type="evidence" value="ECO:0007669"/>
    <property type="project" value="UniProtKB-EC"/>
</dbReference>
<evidence type="ECO:0000256" key="2">
    <source>
        <dbReference type="ARBA" id="ARBA00007353"/>
    </source>
</evidence>
<comment type="catalytic activity">
    <reaction evidence="9">
        <text>S-methyl-5'-thioadenosine + phosphate = 5-(methylsulfanyl)-alpha-D-ribose 1-phosphate + adenine</text>
        <dbReference type="Rhea" id="RHEA:11852"/>
        <dbReference type="ChEBI" id="CHEBI:16708"/>
        <dbReference type="ChEBI" id="CHEBI:17509"/>
        <dbReference type="ChEBI" id="CHEBI:43474"/>
        <dbReference type="ChEBI" id="CHEBI:58533"/>
        <dbReference type="EC" id="2.4.2.28"/>
    </reaction>
    <physiologicalReaction direction="left-to-right" evidence="9">
        <dbReference type="Rhea" id="RHEA:11853"/>
    </physiologicalReaction>
</comment>
<comment type="catalytic activity">
    <reaction evidence="1">
        <text>inosine + phosphate = alpha-D-ribose 1-phosphate + hypoxanthine</text>
        <dbReference type="Rhea" id="RHEA:27646"/>
        <dbReference type="ChEBI" id="CHEBI:17368"/>
        <dbReference type="ChEBI" id="CHEBI:17596"/>
        <dbReference type="ChEBI" id="CHEBI:43474"/>
        <dbReference type="ChEBI" id="CHEBI:57720"/>
        <dbReference type="EC" id="2.4.2.1"/>
    </reaction>
    <physiologicalReaction direction="left-to-right" evidence="1">
        <dbReference type="Rhea" id="RHEA:27647"/>
    </physiologicalReaction>
</comment>
<dbReference type="Proteomes" id="UP001287445">
    <property type="component" value="Unassembled WGS sequence"/>
</dbReference>
<evidence type="ECO:0000256" key="4">
    <source>
        <dbReference type="ARBA" id="ARBA00022723"/>
    </source>
</evidence>
<dbReference type="InterPro" id="IPR038371">
    <property type="entry name" value="Cu_polyphenol_OxRdtase_sf"/>
</dbReference>
<dbReference type="PANTHER" id="PTHR30616:SF2">
    <property type="entry name" value="PURINE NUCLEOSIDE PHOSPHORYLASE LACC1"/>
    <property type="match status" value="1"/>
</dbReference>
<dbReference type="GO" id="GO:0016787">
    <property type="term" value="F:hydrolase activity"/>
    <property type="evidence" value="ECO:0007669"/>
    <property type="project" value="UniProtKB-KW"/>
</dbReference>
<dbReference type="GO" id="GO:0005507">
    <property type="term" value="F:copper ion binding"/>
    <property type="evidence" value="ECO:0007669"/>
    <property type="project" value="TreeGrafter"/>
</dbReference>
<evidence type="ECO:0000256" key="3">
    <source>
        <dbReference type="ARBA" id="ARBA00022679"/>
    </source>
</evidence>
<comment type="caution">
    <text evidence="11">The sequence shown here is derived from an EMBL/GenBank/DDBJ whole genome shotgun (WGS) entry which is preliminary data.</text>
</comment>
<dbReference type="NCBIfam" id="TIGR00726">
    <property type="entry name" value="peptidoglycan editing factor PgeF"/>
    <property type="match status" value="1"/>
</dbReference>
<comment type="similarity">
    <text evidence="2 10">Belongs to the purine nucleoside phosphorylase YfiH/LACC1 family.</text>
</comment>
<keyword evidence="3" id="KW-0808">Transferase</keyword>
<evidence type="ECO:0000313" key="11">
    <source>
        <dbReference type="EMBL" id="MDX4956504.1"/>
    </source>
</evidence>
<protein>
    <recommendedName>
        <fullName evidence="10">Purine nucleoside phosphorylase</fullName>
    </recommendedName>
</protein>
<sequence length="285" mass="29264">MSAALPDSIPGNLPGTIPASWLVPEWPAPPGVHALCTSREGGVSTAPWGSLNLGDHVGDDPQAVRTNRQRLQAIVRAHTPGACAVFLQQVHGVDVVALDAGSAQGQAFDACVTSASGVVCTIMVADCLPVLLAHRSGAVVGAAHAGWRGLAGGVLETLFERFAGQIQTPPGQAAQQTLAWLGPCIGPRSFEVGAEVRAAFIAHDAAAGAHFTAVPQEGGGAPKYLANLAGLARQRLAALGITAIYGNDGGDAWCTVLNGSRFFSHRRDAARLGSSGRFAACIWKD</sequence>
<dbReference type="PANTHER" id="PTHR30616">
    <property type="entry name" value="UNCHARACTERIZED PROTEIN YFIH"/>
    <property type="match status" value="1"/>
</dbReference>
<dbReference type="InterPro" id="IPR003730">
    <property type="entry name" value="Cu_polyphenol_OxRdtase"/>
</dbReference>
<dbReference type="Gene3D" id="3.60.140.10">
    <property type="entry name" value="CNF1/YfiH-like putative cysteine hydrolases"/>
    <property type="match status" value="1"/>
</dbReference>
<organism evidence="11 12">
    <name type="scientific">Delftia acidovorans</name>
    <name type="common">Pseudomonas acidovorans</name>
    <name type="synonym">Comamonas acidovorans</name>
    <dbReference type="NCBI Taxonomy" id="80866"/>
    <lineage>
        <taxon>Bacteria</taxon>
        <taxon>Pseudomonadati</taxon>
        <taxon>Pseudomonadota</taxon>
        <taxon>Betaproteobacteria</taxon>
        <taxon>Burkholderiales</taxon>
        <taxon>Comamonadaceae</taxon>
        <taxon>Delftia</taxon>
    </lineage>
</organism>
<dbReference type="CDD" id="cd16833">
    <property type="entry name" value="YfiH"/>
    <property type="match status" value="1"/>
</dbReference>